<dbReference type="Proteomes" id="UP001175001">
    <property type="component" value="Unassembled WGS sequence"/>
</dbReference>
<comment type="caution">
    <text evidence="1">The sequence shown here is derived from an EMBL/GenBank/DDBJ whole genome shotgun (WGS) entry which is preliminary data.</text>
</comment>
<dbReference type="PANTHER" id="PTHR42085">
    <property type="entry name" value="F-BOX DOMAIN-CONTAINING PROTEIN"/>
    <property type="match status" value="1"/>
</dbReference>
<evidence type="ECO:0008006" key="3">
    <source>
        <dbReference type="Google" id="ProtNLM"/>
    </source>
</evidence>
<reference evidence="1" key="1">
    <citation type="submission" date="2023-06" db="EMBL/GenBank/DDBJ databases">
        <title>Multi-omics analyses reveal the molecular pathogenesis toolkit of Lasiodiplodia hormozganensis, a cross-kingdom pathogen.</title>
        <authorList>
            <person name="Felix C."/>
            <person name="Meneses R."/>
            <person name="Goncalves M.F.M."/>
            <person name="Tilleman L."/>
            <person name="Duarte A.S."/>
            <person name="Jorrin-Novo J.V."/>
            <person name="Van De Peer Y."/>
            <person name="Deforce D."/>
            <person name="Van Nieuwerburgh F."/>
            <person name="Esteves A.C."/>
            <person name="Alves A."/>
        </authorList>
    </citation>
    <scope>NUCLEOTIDE SEQUENCE</scope>
    <source>
        <strain evidence="1">CBS 339.90</strain>
    </source>
</reference>
<name>A0AA40D2U9_9PEZI</name>
<proteinExistence type="predicted"/>
<evidence type="ECO:0000313" key="2">
    <source>
        <dbReference type="Proteomes" id="UP001175001"/>
    </source>
</evidence>
<dbReference type="AlphaFoldDB" id="A0AA40D2U9"/>
<organism evidence="1 2">
    <name type="scientific">Lasiodiplodia hormozganensis</name>
    <dbReference type="NCBI Taxonomy" id="869390"/>
    <lineage>
        <taxon>Eukaryota</taxon>
        <taxon>Fungi</taxon>
        <taxon>Dikarya</taxon>
        <taxon>Ascomycota</taxon>
        <taxon>Pezizomycotina</taxon>
        <taxon>Dothideomycetes</taxon>
        <taxon>Dothideomycetes incertae sedis</taxon>
        <taxon>Botryosphaeriales</taxon>
        <taxon>Botryosphaeriaceae</taxon>
        <taxon>Lasiodiplodia</taxon>
    </lineage>
</organism>
<sequence length="453" mass="51850">MQLIALALNHKANSVLQHPVQTKDDNMAVHHAQSALEAADIPGNLPYQTEDTIAHPPYRKISLHFPFFKLPPEMRLIIYEHLLVFPDKGIVRIEPKSDHEASKHSCQADRNSSVLRNRALNVLLASKAVFAEAAKVFYSNSHFEFDDNPGRECNSTLTCQAFLTSRSSFTLKYIKSVGVSIILDRISDTDPNAKALGSLVNTLNNDLPAFEQLILAFYGTCPETRRTPWNWYPPNDEDDHPQKWFGVLLELRKVNSLGIYYDDCEAYNLYPYNDEDLEHARECIGRSVAFVRFLRAHLLKNANELGTRNIYVHSRHHATVQQELWKRKMDRRTVVFCCDSENGASFIPPSKVRLSPRHIGVLEKCVKEEKDPKEFEEDLRSNIAADDDYLGYSIVTHDGDLDQTLEQDMSDTEDWDMSDNGDNDSLKDVDLRNINCTFVNDEEFFKTYHQLPG</sequence>
<protein>
    <recommendedName>
        <fullName evidence="3">F-box domain-containing protein</fullName>
    </recommendedName>
</protein>
<keyword evidence="2" id="KW-1185">Reference proteome</keyword>
<dbReference type="PANTHER" id="PTHR42085:SF2">
    <property type="entry name" value="F-BOX DOMAIN-CONTAINING PROTEIN"/>
    <property type="match status" value="1"/>
</dbReference>
<accession>A0AA40D2U9</accession>
<dbReference type="EMBL" id="JAUJDW010000018">
    <property type="protein sequence ID" value="KAK0658478.1"/>
    <property type="molecule type" value="Genomic_DNA"/>
</dbReference>
<gene>
    <name evidence="1" type="ORF">DIS24_g4727</name>
</gene>
<evidence type="ECO:0000313" key="1">
    <source>
        <dbReference type="EMBL" id="KAK0658478.1"/>
    </source>
</evidence>
<dbReference type="InterPro" id="IPR038883">
    <property type="entry name" value="AN11006-like"/>
</dbReference>